<evidence type="ECO:0000313" key="1">
    <source>
        <dbReference type="EMBL" id="GGH47285.1"/>
    </source>
</evidence>
<dbReference type="EMBL" id="BMFU01000001">
    <property type="protein sequence ID" value="GGH47285.1"/>
    <property type="molecule type" value="Genomic_DNA"/>
</dbReference>
<name>A0ABQ1Z491_9BACL</name>
<accession>A0ABQ1Z491</accession>
<evidence type="ECO:0000313" key="2">
    <source>
        <dbReference type="Proteomes" id="UP000652153"/>
    </source>
</evidence>
<proteinExistence type="predicted"/>
<protein>
    <submittedName>
        <fullName evidence="1">Uncharacterized protein</fullName>
    </submittedName>
</protein>
<sequence length="56" mass="6206">MCYKVAEGITQNKSKDEIHAKSDWIGAGLLTSLNMAEQAAFLMTKHTEFAIAFQSE</sequence>
<comment type="caution">
    <text evidence="1">The sequence shown here is derived from an EMBL/GenBank/DDBJ whole genome shotgun (WGS) entry which is preliminary data.</text>
</comment>
<reference evidence="2" key="1">
    <citation type="journal article" date="2019" name="Int. J. Syst. Evol. Microbiol.">
        <title>The Global Catalogue of Microorganisms (GCM) 10K type strain sequencing project: providing services to taxonomists for standard genome sequencing and annotation.</title>
        <authorList>
            <consortium name="The Broad Institute Genomics Platform"/>
            <consortium name="The Broad Institute Genome Sequencing Center for Infectious Disease"/>
            <person name="Wu L."/>
            <person name="Ma J."/>
        </authorList>
    </citation>
    <scope>NUCLEOTIDE SEQUENCE [LARGE SCALE GENOMIC DNA]</scope>
    <source>
        <strain evidence="2">CGMCC 1.12770</strain>
    </source>
</reference>
<dbReference type="Proteomes" id="UP000652153">
    <property type="component" value="Unassembled WGS sequence"/>
</dbReference>
<keyword evidence="2" id="KW-1185">Reference proteome</keyword>
<gene>
    <name evidence="1" type="ORF">GCM10008014_10480</name>
</gene>
<organism evidence="1 2">
    <name type="scientific">Paenibacillus silvae</name>
    <dbReference type="NCBI Taxonomy" id="1325358"/>
    <lineage>
        <taxon>Bacteria</taxon>
        <taxon>Bacillati</taxon>
        <taxon>Bacillota</taxon>
        <taxon>Bacilli</taxon>
        <taxon>Bacillales</taxon>
        <taxon>Paenibacillaceae</taxon>
        <taxon>Paenibacillus</taxon>
    </lineage>
</organism>